<dbReference type="SMART" id="SM00404">
    <property type="entry name" value="PTPc_motif"/>
    <property type="match status" value="1"/>
</dbReference>
<evidence type="ECO:0000259" key="3">
    <source>
        <dbReference type="PROSITE" id="PS50056"/>
    </source>
</evidence>
<organism evidence="4 5">
    <name type="scientific">Ancylostoma ceylanicum</name>
    <dbReference type="NCBI Taxonomy" id="53326"/>
    <lineage>
        <taxon>Eukaryota</taxon>
        <taxon>Metazoa</taxon>
        <taxon>Ecdysozoa</taxon>
        <taxon>Nematoda</taxon>
        <taxon>Chromadorea</taxon>
        <taxon>Rhabditida</taxon>
        <taxon>Rhabditina</taxon>
        <taxon>Rhabditomorpha</taxon>
        <taxon>Strongyloidea</taxon>
        <taxon>Ancylostomatidae</taxon>
        <taxon>Ancylostomatinae</taxon>
        <taxon>Ancylostoma</taxon>
    </lineage>
</organism>
<dbReference type="InterPro" id="IPR029021">
    <property type="entry name" value="Prot-tyrosine_phosphatase-like"/>
</dbReference>
<dbReference type="PROSITE" id="PS50055">
    <property type="entry name" value="TYR_PHOSPHATASE_PTP"/>
    <property type="match status" value="1"/>
</dbReference>
<dbReference type="InterPro" id="IPR000387">
    <property type="entry name" value="Tyr_Pase_dom"/>
</dbReference>
<feature type="domain" description="Tyrosine specific protein phosphatases" evidence="3">
    <location>
        <begin position="428"/>
        <end position="487"/>
    </location>
</feature>
<evidence type="ECO:0000256" key="1">
    <source>
        <dbReference type="SAM" id="MobiDB-lite"/>
    </source>
</evidence>
<protein>
    <recommendedName>
        <fullName evidence="6">Protein-tyrosine phosphatase</fullName>
    </recommendedName>
</protein>
<sequence length="580" mass="66891">MQLNKKEKKEKDRGTEVSERRKKVKEEKEKGSEVSERRRKVKEEKERGAEVSERRRKVREEKEKGPEVSERRRRVKEEKEKNPDVSERRKRNKEEKERGSDVSERKKRTKGEKDKGSDVSERKKRTKGEKDKDTLSERRKRCANKCDVSERKKKDKKKAETASERKELVKPQQENEKKTASAEKVADVSERRKKKQSTLKFRMKKFVSALQKQDFREQKTKEVGSVEKNAKEKIKPTEAQKTAFDAFVKGVFENGVEGLIREYAILKPYLAASYSREVFDQNTTKNRYKDVICNDHTRVILKDGKGSDYIHANYVKGNNLLNTFICTQGPMLNTIEDFWRMVVCEHVAHIVMLCDTVEMGKSKCEQYWPLSQDQKMEVGGMTLTTVKVNANDNHVTRSTIEVQVGNGGPHFIVKHHRWRTWPDKTVPKSLLAVFRILQVVRSTPNPIIVHCSAGIGRTGSMVAIEMALQTLLAGEKLNLLETCRKLRGWGFCSVIIVHPYTLLFKESSSILQDAGPPCQVVVERQDTGPRWPTSLHISRSNQRMHSVQVEVQYVYVAEALCEYGKAMGYWSNPDLLMVSS</sequence>
<dbReference type="CDD" id="cd00047">
    <property type="entry name" value="PTPc"/>
    <property type="match status" value="1"/>
</dbReference>
<gene>
    <name evidence="4" type="primary">Acey_s0899.g2938</name>
    <name evidence="4" type="ORF">Y032_0899g2938</name>
</gene>
<proteinExistence type="predicted"/>
<dbReference type="PRINTS" id="PR00700">
    <property type="entry name" value="PRTYPHPHTASE"/>
</dbReference>
<dbReference type="InterPro" id="IPR052782">
    <property type="entry name" value="Oocyte-zygote_transition_reg"/>
</dbReference>
<dbReference type="InterPro" id="IPR003595">
    <property type="entry name" value="Tyr_Pase_cat"/>
</dbReference>
<dbReference type="EMBL" id="JARK01000499">
    <property type="protein sequence ID" value="EYC36404.1"/>
    <property type="molecule type" value="Genomic_DNA"/>
</dbReference>
<reference evidence="5" key="1">
    <citation type="journal article" date="2015" name="Nat. Genet.">
        <title>The genome and transcriptome of the zoonotic hookworm Ancylostoma ceylanicum identify infection-specific gene families.</title>
        <authorList>
            <person name="Schwarz E.M."/>
            <person name="Hu Y."/>
            <person name="Antoshechkin I."/>
            <person name="Miller M.M."/>
            <person name="Sternberg P.W."/>
            <person name="Aroian R.V."/>
        </authorList>
    </citation>
    <scope>NUCLEOTIDE SEQUENCE</scope>
    <source>
        <strain evidence="5">HY135</strain>
    </source>
</reference>
<name>A0A016W976_9BILA</name>
<dbReference type="SMART" id="SM00194">
    <property type="entry name" value="PTPc"/>
    <property type="match status" value="1"/>
</dbReference>
<dbReference type="InterPro" id="IPR000242">
    <property type="entry name" value="PTP_cat"/>
</dbReference>
<dbReference type="InterPro" id="IPR016130">
    <property type="entry name" value="Tyr_Pase_AS"/>
</dbReference>
<feature type="domain" description="Tyrosine-protein phosphatase" evidence="2">
    <location>
        <begin position="259"/>
        <end position="487"/>
    </location>
</feature>
<dbReference type="GO" id="GO:0004725">
    <property type="term" value="F:protein tyrosine phosphatase activity"/>
    <property type="evidence" value="ECO:0007669"/>
    <property type="project" value="InterPro"/>
</dbReference>
<accession>A0A016W976</accession>
<dbReference type="PROSITE" id="PS00383">
    <property type="entry name" value="TYR_PHOSPHATASE_1"/>
    <property type="match status" value="1"/>
</dbReference>
<dbReference type="Gene3D" id="3.90.190.10">
    <property type="entry name" value="Protein tyrosine phosphatase superfamily"/>
    <property type="match status" value="1"/>
</dbReference>
<dbReference type="STRING" id="53326.A0A016W976"/>
<dbReference type="PANTHER" id="PTHR46163">
    <property type="entry name" value="TYROSINE-PROTEIN PHOSPHATASE-RELATED"/>
    <property type="match status" value="1"/>
</dbReference>
<dbReference type="PANTHER" id="PTHR46163:SF5">
    <property type="entry name" value="TYROSINE-PROTEIN PHOSPHATASE"/>
    <property type="match status" value="1"/>
</dbReference>
<evidence type="ECO:0000259" key="2">
    <source>
        <dbReference type="PROSITE" id="PS50055"/>
    </source>
</evidence>
<comment type="caution">
    <text evidence="4">The sequence shown here is derived from an EMBL/GenBank/DDBJ whole genome shotgun (WGS) entry which is preliminary data.</text>
</comment>
<keyword evidence="5" id="KW-1185">Reference proteome</keyword>
<dbReference type="Pfam" id="PF00102">
    <property type="entry name" value="Y_phosphatase"/>
    <property type="match status" value="1"/>
</dbReference>
<feature type="region of interest" description="Disordered" evidence="1">
    <location>
        <begin position="1"/>
        <end position="196"/>
    </location>
</feature>
<evidence type="ECO:0000313" key="4">
    <source>
        <dbReference type="EMBL" id="EYC36404.1"/>
    </source>
</evidence>
<dbReference type="SUPFAM" id="SSF52799">
    <property type="entry name" value="(Phosphotyrosine protein) phosphatases II"/>
    <property type="match status" value="1"/>
</dbReference>
<feature type="compositionally biased region" description="Basic and acidic residues" evidence="1">
    <location>
        <begin position="111"/>
        <end position="121"/>
    </location>
</feature>
<dbReference type="OrthoDB" id="6058203at2759"/>
<feature type="compositionally biased region" description="Basic and acidic residues" evidence="1">
    <location>
        <begin position="1"/>
        <end position="104"/>
    </location>
</feature>
<dbReference type="Proteomes" id="UP000024635">
    <property type="component" value="Unassembled WGS sequence"/>
</dbReference>
<dbReference type="AlphaFoldDB" id="A0A016W976"/>
<feature type="compositionally biased region" description="Basic and acidic residues" evidence="1">
    <location>
        <begin position="147"/>
        <end position="190"/>
    </location>
</feature>
<evidence type="ECO:0008006" key="6">
    <source>
        <dbReference type="Google" id="ProtNLM"/>
    </source>
</evidence>
<dbReference type="PROSITE" id="PS50056">
    <property type="entry name" value="TYR_PHOSPHATASE_2"/>
    <property type="match status" value="1"/>
</dbReference>
<evidence type="ECO:0000313" key="5">
    <source>
        <dbReference type="Proteomes" id="UP000024635"/>
    </source>
</evidence>
<feature type="compositionally biased region" description="Basic and acidic residues" evidence="1">
    <location>
        <begin position="128"/>
        <end position="137"/>
    </location>
</feature>